<name>A0A1G6GV53_9ACTN</name>
<evidence type="ECO:0000256" key="2">
    <source>
        <dbReference type="ARBA" id="ARBA00022670"/>
    </source>
</evidence>
<gene>
    <name evidence="9" type="ORF">GA0111570_105118</name>
</gene>
<dbReference type="Pfam" id="PF00675">
    <property type="entry name" value="Peptidase_M16"/>
    <property type="match status" value="1"/>
</dbReference>
<accession>A0A1G6GV53</accession>
<feature type="region of interest" description="Disordered" evidence="6">
    <location>
        <begin position="228"/>
        <end position="250"/>
    </location>
</feature>
<evidence type="ECO:0000259" key="8">
    <source>
        <dbReference type="Pfam" id="PF05193"/>
    </source>
</evidence>
<dbReference type="GO" id="GO:0006508">
    <property type="term" value="P:proteolysis"/>
    <property type="evidence" value="ECO:0007669"/>
    <property type="project" value="UniProtKB-KW"/>
</dbReference>
<dbReference type="Pfam" id="PF05193">
    <property type="entry name" value="Peptidase_M16_C"/>
    <property type="match status" value="1"/>
</dbReference>
<dbReference type="GO" id="GO:0008237">
    <property type="term" value="F:metallopeptidase activity"/>
    <property type="evidence" value="ECO:0007669"/>
    <property type="project" value="UniProtKB-KW"/>
</dbReference>
<dbReference type="InterPro" id="IPR007863">
    <property type="entry name" value="Peptidase_M16_C"/>
</dbReference>
<keyword evidence="5" id="KW-0482">Metalloprotease</keyword>
<keyword evidence="3" id="KW-0378">Hydrolase</keyword>
<evidence type="ECO:0000313" key="10">
    <source>
        <dbReference type="Proteomes" id="UP000199086"/>
    </source>
</evidence>
<keyword evidence="10" id="KW-1185">Reference proteome</keyword>
<dbReference type="PANTHER" id="PTHR43690:SF17">
    <property type="entry name" value="PROTEIN YHJJ"/>
    <property type="match status" value="1"/>
</dbReference>
<dbReference type="InterPro" id="IPR050626">
    <property type="entry name" value="Peptidase_M16"/>
</dbReference>
<dbReference type="OrthoDB" id="9811314at2"/>
<reference evidence="9 10" key="1">
    <citation type="submission" date="2016-06" db="EMBL/GenBank/DDBJ databases">
        <authorList>
            <person name="Olsen C.W."/>
            <person name="Carey S."/>
            <person name="Hinshaw L."/>
            <person name="Karasin A.I."/>
        </authorList>
    </citation>
    <scope>NUCLEOTIDE SEQUENCE [LARGE SCALE GENOMIC DNA]</scope>
    <source>
        <strain evidence="9 10">LZ-22</strain>
    </source>
</reference>
<evidence type="ECO:0000259" key="7">
    <source>
        <dbReference type="Pfam" id="PF00675"/>
    </source>
</evidence>
<evidence type="ECO:0000256" key="6">
    <source>
        <dbReference type="SAM" id="MobiDB-lite"/>
    </source>
</evidence>
<feature type="domain" description="Peptidase M16 N-terminal" evidence="7">
    <location>
        <begin position="25"/>
        <end position="150"/>
    </location>
</feature>
<proteinExistence type="inferred from homology"/>
<feature type="domain" description="Peptidase M16 C-terminal" evidence="8">
    <location>
        <begin position="184"/>
        <end position="361"/>
    </location>
</feature>
<dbReference type="GO" id="GO:0046872">
    <property type="term" value="F:metal ion binding"/>
    <property type="evidence" value="ECO:0007669"/>
    <property type="project" value="InterPro"/>
</dbReference>
<evidence type="ECO:0000256" key="4">
    <source>
        <dbReference type="ARBA" id="ARBA00022833"/>
    </source>
</evidence>
<keyword evidence="2" id="KW-0645">Protease</keyword>
<dbReference type="AlphaFoldDB" id="A0A1G6GV53"/>
<evidence type="ECO:0000256" key="3">
    <source>
        <dbReference type="ARBA" id="ARBA00022801"/>
    </source>
</evidence>
<dbReference type="Proteomes" id="UP000199086">
    <property type="component" value="Unassembled WGS sequence"/>
</dbReference>
<dbReference type="STRING" id="1577474.GA0111570_105118"/>
<dbReference type="Gene3D" id="3.30.830.10">
    <property type="entry name" value="Metalloenzyme, LuxS/M16 peptidase-like"/>
    <property type="match status" value="2"/>
</dbReference>
<dbReference type="EMBL" id="FMYF01000005">
    <property type="protein sequence ID" value="SDB85859.1"/>
    <property type="molecule type" value="Genomic_DNA"/>
</dbReference>
<evidence type="ECO:0000313" key="9">
    <source>
        <dbReference type="EMBL" id="SDB85859.1"/>
    </source>
</evidence>
<comment type="similarity">
    <text evidence="1">Belongs to the peptidase M16 family.</text>
</comment>
<keyword evidence="4" id="KW-0862">Zinc</keyword>
<dbReference type="InterPro" id="IPR011249">
    <property type="entry name" value="Metalloenz_LuxS/M16"/>
</dbReference>
<dbReference type="InterPro" id="IPR011765">
    <property type="entry name" value="Pept_M16_N"/>
</dbReference>
<sequence length="430" mass="47358">MQGMARPSVHLDYPVHERTLDNGLRVVVSPDPATPSVAVNIWYDVGSRHEVSRRTGFAHLFEHLMFQGSAHVEPAQHIAILEAAGARANATTSFDRTNYYESGPAGLLDLALWLEADRLGTLPTALDQANLDNQREVVKEEKRQRYDNVPYGDTLQHLLALAFPAGHPYSHPTIGSMEDLDAASLDDVRTFFETHYMPNNAVLTIVGDVTPDQAWARAERYFSPIAARTQPPRRTTPPLPALTGSPRTELEQPVPSDAVYLCWRLPAMDSRAYDALRLAFDVLGDGQTSRLYRALVRDSDLAESADSGTLGLIDGTSLGFVVARARDETTAEQLEAALREHVALFLAEGPTADELTRARAQHERVTLQNLAALANRADLLSGYTVLCDNPELVNQRLAQVLGLTDTDVVLTSQYLLRLENCATLVYHSTL</sequence>
<evidence type="ECO:0000256" key="1">
    <source>
        <dbReference type="ARBA" id="ARBA00007261"/>
    </source>
</evidence>
<dbReference type="PANTHER" id="PTHR43690">
    <property type="entry name" value="NARDILYSIN"/>
    <property type="match status" value="1"/>
</dbReference>
<organism evidence="9 10">
    <name type="scientific">Raineyella antarctica</name>
    <dbReference type="NCBI Taxonomy" id="1577474"/>
    <lineage>
        <taxon>Bacteria</taxon>
        <taxon>Bacillati</taxon>
        <taxon>Actinomycetota</taxon>
        <taxon>Actinomycetes</taxon>
        <taxon>Propionibacteriales</taxon>
        <taxon>Propionibacteriaceae</taxon>
        <taxon>Raineyella</taxon>
    </lineage>
</organism>
<evidence type="ECO:0000256" key="5">
    <source>
        <dbReference type="ARBA" id="ARBA00023049"/>
    </source>
</evidence>
<protein>
    <submittedName>
        <fullName evidence="9">Predicted Zn-dependent peptidase</fullName>
    </submittedName>
</protein>
<dbReference type="SUPFAM" id="SSF63411">
    <property type="entry name" value="LuxS/MPP-like metallohydrolase"/>
    <property type="match status" value="2"/>
</dbReference>